<dbReference type="EMBL" id="FNHS01000023">
    <property type="protein sequence ID" value="SDO45212.1"/>
    <property type="molecule type" value="Genomic_DNA"/>
</dbReference>
<dbReference type="RefSeq" id="WP_091721860.1">
    <property type="nucleotide sequence ID" value="NZ_FNHS01000023.1"/>
</dbReference>
<evidence type="ECO:0000313" key="2">
    <source>
        <dbReference type="Proteomes" id="UP000198704"/>
    </source>
</evidence>
<dbReference type="Proteomes" id="UP000198704">
    <property type="component" value="Unassembled WGS sequence"/>
</dbReference>
<protein>
    <submittedName>
        <fullName evidence="1">Uncharacterized protein</fullName>
    </submittedName>
</protein>
<organism evidence="1 2">
    <name type="scientific">Methylobacterium phyllostachyos</name>
    <dbReference type="NCBI Taxonomy" id="582672"/>
    <lineage>
        <taxon>Bacteria</taxon>
        <taxon>Pseudomonadati</taxon>
        <taxon>Pseudomonadota</taxon>
        <taxon>Alphaproteobacteria</taxon>
        <taxon>Hyphomicrobiales</taxon>
        <taxon>Methylobacteriaceae</taxon>
        <taxon>Methylobacterium</taxon>
    </lineage>
</organism>
<evidence type="ECO:0000313" key="1">
    <source>
        <dbReference type="EMBL" id="SDO45212.1"/>
    </source>
</evidence>
<reference evidence="2" key="1">
    <citation type="submission" date="2016-10" db="EMBL/GenBank/DDBJ databases">
        <authorList>
            <person name="Varghese N."/>
            <person name="Submissions S."/>
        </authorList>
    </citation>
    <scope>NUCLEOTIDE SEQUENCE [LARGE SCALE GENOMIC DNA]</scope>
    <source>
        <strain evidence="2">BL47</strain>
    </source>
</reference>
<accession>A0A1H0JNU2</accession>
<dbReference type="OrthoDB" id="8000811at2"/>
<name>A0A1H0JNU2_9HYPH</name>
<dbReference type="STRING" id="582672.SAMN05216360_12330"/>
<proteinExistence type="predicted"/>
<gene>
    <name evidence="1" type="ORF">SAMN05216360_12330</name>
</gene>
<sequence length="77" mass="8494">MKPNTSRLSAITEKVAEAREPSRELFAEVWFATTGKQHPSIKVRFALFMEAKAWTDAALITAAHALPEWGVVTRAGP</sequence>
<dbReference type="AlphaFoldDB" id="A0A1H0JNU2"/>
<keyword evidence="2" id="KW-1185">Reference proteome</keyword>